<keyword evidence="7" id="KW-1185">Reference proteome</keyword>
<proteinExistence type="inferred from homology"/>
<dbReference type="EMBL" id="JBHSAF010000015">
    <property type="protein sequence ID" value="MFC3915021.1"/>
    <property type="molecule type" value="Genomic_DNA"/>
</dbReference>
<dbReference type="PANTHER" id="PTHR30346">
    <property type="entry name" value="TRANSCRIPTIONAL DUAL REGULATOR HCAR-RELATED"/>
    <property type="match status" value="1"/>
</dbReference>
<dbReference type="InterPro" id="IPR000847">
    <property type="entry name" value="LysR_HTH_N"/>
</dbReference>
<dbReference type="PROSITE" id="PS50931">
    <property type="entry name" value="HTH_LYSR"/>
    <property type="match status" value="1"/>
</dbReference>
<protein>
    <submittedName>
        <fullName evidence="6">LysR substrate-binding domain-containing protein</fullName>
    </submittedName>
</protein>
<dbReference type="SUPFAM" id="SSF46785">
    <property type="entry name" value="Winged helix' DNA-binding domain"/>
    <property type="match status" value="1"/>
</dbReference>
<dbReference type="SUPFAM" id="SSF53850">
    <property type="entry name" value="Periplasmic binding protein-like II"/>
    <property type="match status" value="1"/>
</dbReference>
<organism evidence="6 7">
    <name type="scientific">Pseudaeromonas sharmana</name>
    <dbReference type="NCBI Taxonomy" id="328412"/>
    <lineage>
        <taxon>Bacteria</taxon>
        <taxon>Pseudomonadati</taxon>
        <taxon>Pseudomonadota</taxon>
        <taxon>Gammaproteobacteria</taxon>
        <taxon>Aeromonadales</taxon>
        <taxon>Aeromonadaceae</taxon>
        <taxon>Pseudaeromonas</taxon>
    </lineage>
</organism>
<dbReference type="Proteomes" id="UP001595692">
    <property type="component" value="Unassembled WGS sequence"/>
</dbReference>
<evidence type="ECO:0000256" key="3">
    <source>
        <dbReference type="ARBA" id="ARBA00023125"/>
    </source>
</evidence>
<dbReference type="RefSeq" id="WP_377154790.1">
    <property type="nucleotide sequence ID" value="NZ_JBHSAF010000015.1"/>
</dbReference>
<feature type="domain" description="HTH lysR-type" evidence="5">
    <location>
        <begin position="5"/>
        <end position="62"/>
    </location>
</feature>
<keyword evidence="3" id="KW-0238">DNA-binding</keyword>
<comment type="similarity">
    <text evidence="1">Belongs to the LysR transcriptional regulatory family.</text>
</comment>
<evidence type="ECO:0000313" key="7">
    <source>
        <dbReference type="Proteomes" id="UP001595692"/>
    </source>
</evidence>
<dbReference type="Pfam" id="PF03466">
    <property type="entry name" value="LysR_substrate"/>
    <property type="match status" value="1"/>
</dbReference>
<accession>A0ABV8CTC3</accession>
<reference evidence="7" key="1">
    <citation type="journal article" date="2019" name="Int. J. Syst. Evol. Microbiol.">
        <title>The Global Catalogue of Microorganisms (GCM) 10K type strain sequencing project: providing services to taxonomists for standard genome sequencing and annotation.</title>
        <authorList>
            <consortium name="The Broad Institute Genomics Platform"/>
            <consortium name="The Broad Institute Genome Sequencing Center for Infectious Disease"/>
            <person name="Wu L."/>
            <person name="Ma J."/>
        </authorList>
    </citation>
    <scope>NUCLEOTIDE SEQUENCE [LARGE SCALE GENOMIC DNA]</scope>
    <source>
        <strain evidence="7">CCUG 54939</strain>
    </source>
</reference>
<dbReference type="InterPro" id="IPR005119">
    <property type="entry name" value="LysR_subst-bd"/>
</dbReference>
<dbReference type="InterPro" id="IPR036388">
    <property type="entry name" value="WH-like_DNA-bd_sf"/>
</dbReference>
<evidence type="ECO:0000313" key="6">
    <source>
        <dbReference type="EMBL" id="MFC3915021.1"/>
    </source>
</evidence>
<dbReference type="Pfam" id="PF00126">
    <property type="entry name" value="HTH_1"/>
    <property type="match status" value="1"/>
</dbReference>
<evidence type="ECO:0000256" key="1">
    <source>
        <dbReference type="ARBA" id="ARBA00009437"/>
    </source>
</evidence>
<comment type="caution">
    <text evidence="6">The sequence shown here is derived from an EMBL/GenBank/DDBJ whole genome shotgun (WGS) entry which is preliminary data.</text>
</comment>
<dbReference type="PRINTS" id="PR00039">
    <property type="entry name" value="HTHLYSR"/>
</dbReference>
<keyword evidence="2" id="KW-0805">Transcription regulation</keyword>
<evidence type="ECO:0000256" key="2">
    <source>
        <dbReference type="ARBA" id="ARBA00023015"/>
    </source>
</evidence>
<dbReference type="PANTHER" id="PTHR30346:SF10">
    <property type="entry name" value="TRANSCRIPTIONAL REGULATOR OF OXIDATIVE STRESS OXYR"/>
    <property type="match status" value="1"/>
</dbReference>
<evidence type="ECO:0000256" key="4">
    <source>
        <dbReference type="ARBA" id="ARBA00023163"/>
    </source>
</evidence>
<evidence type="ECO:0000259" key="5">
    <source>
        <dbReference type="PROSITE" id="PS50931"/>
    </source>
</evidence>
<dbReference type="InterPro" id="IPR036390">
    <property type="entry name" value="WH_DNA-bd_sf"/>
</dbReference>
<gene>
    <name evidence="6" type="ORF">ACFOSS_16385</name>
</gene>
<keyword evidence="4" id="KW-0804">Transcription</keyword>
<sequence length="304" mass="33389">MSRWPSLKQLHYLVALAEYQNFNRAARACFVSQSTLSTGIQTLEDLLGIQLIERDHKSFIMTTAGRDIVLRARKMLAEARDMMELAAAQGGVMTGGLRLGCIPTIAPFLLTDLVNRCASQAPQLELLLREDTSANLLNQLEEGELDLLVLALPYELRGFHSRVVGTDPFRLVVHRQLRKSLPPAVTIDSLPSHSVFLLEQEHCLTGHALAACHMTDRNKINPFAASSLYTLVQMVAAQEGATFLPQMAICGGILQHTGLEALPVEQEGAAREIGLVWRPSTTRVATFYAFGELVAASLRDICQA</sequence>
<name>A0ABV8CTC3_9GAMM</name>
<dbReference type="CDD" id="cd08411">
    <property type="entry name" value="PBP2_OxyR"/>
    <property type="match status" value="1"/>
</dbReference>
<dbReference type="Gene3D" id="1.10.10.10">
    <property type="entry name" value="Winged helix-like DNA-binding domain superfamily/Winged helix DNA-binding domain"/>
    <property type="match status" value="1"/>
</dbReference>
<dbReference type="Gene3D" id="3.40.190.10">
    <property type="entry name" value="Periplasmic binding protein-like II"/>
    <property type="match status" value="2"/>
</dbReference>